<keyword evidence="4" id="KW-0804">Transcription</keyword>
<sequence>MVKIGLLVPYEEMLVIGKKIIKEQELEVEYMRVIQTVDAVNEARMAIDAGVHIIVARGYQAKLIKQYTNIPLVEIRLHAQEIGLLIKRAKETTKKEHPRIGIIAFENMLCDMSYMEDLFDVKLLVESLGRTEDNAKALYAMSNKKPDIIIGGEITCEEAEKMGYPTLFYRSTEESISEALHSAKKMAYAAESEKQNTAQIETILDASFNGIIKINTEGKLIVVNKPIENLIGKTAEEVIGTSISEIFPEFDMGAIWDILHGKRENYTISVDIRNQSWILLVAPIQYDDKITGAIISLHKVNDLVQKKKHTQDEMILRGFTAQATFHNVYTENEQMGKVLEQAKEYALSDSPILIYSETGTESHLIAEAIHNSSERKSGPFVSINMSGVDKDKQLEILFGGEYGLTDVQTRMKGAFIKANHGTVFIKGIEDLTLRVQQQIVRVMSSWQITKTDMQSIDNVNVRVMVSSKINLYCLVKEGKFSEELFYLIQGLTLEIPSLSQRKEDLQYYFKKFFKEYCQKYNKYLVLTHGGKDKINQLLWQGNLIQLKTFCERLVITADKRNIDEVRIQNLYSELYPYISEIGGEEKVVIYKSPEAVKLSELLEKHHGNRNLVAEELGISTTTLWRKMKKYGVEAKYK</sequence>
<evidence type="ECO:0000313" key="8">
    <source>
        <dbReference type="Proteomes" id="UP000295726"/>
    </source>
</evidence>
<dbReference type="InterPro" id="IPR027417">
    <property type="entry name" value="P-loop_NTPase"/>
</dbReference>
<dbReference type="GO" id="GO:0000156">
    <property type="term" value="F:phosphorelay response regulator activity"/>
    <property type="evidence" value="ECO:0007669"/>
    <property type="project" value="InterPro"/>
</dbReference>
<keyword evidence="2" id="KW-0067">ATP-binding</keyword>
<dbReference type="Gene3D" id="3.40.50.10660">
    <property type="entry name" value="PrpR receptor domain-like"/>
    <property type="match status" value="1"/>
</dbReference>
<dbReference type="InterPro" id="IPR035965">
    <property type="entry name" value="PAS-like_dom_sf"/>
</dbReference>
<dbReference type="Pfam" id="PF25601">
    <property type="entry name" value="AAA_lid_14"/>
    <property type="match status" value="1"/>
</dbReference>
<dbReference type="PROSITE" id="PS50112">
    <property type="entry name" value="PAS"/>
    <property type="match status" value="1"/>
</dbReference>
<gene>
    <name evidence="7" type="ORF">EDD59_11626</name>
</gene>
<evidence type="ECO:0000256" key="3">
    <source>
        <dbReference type="ARBA" id="ARBA00023015"/>
    </source>
</evidence>
<evidence type="ECO:0000259" key="5">
    <source>
        <dbReference type="PROSITE" id="PS50045"/>
    </source>
</evidence>
<proteinExistence type="predicted"/>
<organism evidence="7 8">
    <name type="scientific">Muricomes intestini</name>
    <dbReference type="NCBI Taxonomy" id="1796634"/>
    <lineage>
        <taxon>Bacteria</taxon>
        <taxon>Bacillati</taxon>
        <taxon>Bacillota</taxon>
        <taxon>Clostridia</taxon>
        <taxon>Lachnospirales</taxon>
        <taxon>Lachnospiraceae</taxon>
        <taxon>Muricomes</taxon>
    </lineage>
</organism>
<reference evidence="7 8" key="1">
    <citation type="submission" date="2019-03" db="EMBL/GenBank/DDBJ databases">
        <title>Genomic Encyclopedia of Type Strains, Phase IV (KMG-IV): sequencing the most valuable type-strain genomes for metagenomic binning, comparative biology and taxonomic classification.</title>
        <authorList>
            <person name="Goeker M."/>
        </authorList>
    </citation>
    <scope>NUCLEOTIDE SEQUENCE [LARGE SCALE GENOMIC DNA]</scope>
    <source>
        <strain evidence="7 8">DSM 29489</strain>
    </source>
</reference>
<dbReference type="InterPro" id="IPR058031">
    <property type="entry name" value="AAA_lid_NorR"/>
</dbReference>
<dbReference type="InterPro" id="IPR002078">
    <property type="entry name" value="Sigma_54_int"/>
</dbReference>
<dbReference type="InterPro" id="IPR010524">
    <property type="entry name" value="Sig_transdc_resp-reg_PrpR_N"/>
</dbReference>
<dbReference type="SMART" id="SM00091">
    <property type="entry name" value="PAS"/>
    <property type="match status" value="1"/>
</dbReference>
<dbReference type="SUPFAM" id="SSF55785">
    <property type="entry name" value="PYP-like sensor domain (PAS domain)"/>
    <property type="match status" value="1"/>
</dbReference>
<accession>A0A4R3K4F0</accession>
<comment type="caution">
    <text evidence="7">The sequence shown here is derived from an EMBL/GenBank/DDBJ whole genome shotgun (WGS) entry which is preliminary data.</text>
</comment>
<dbReference type="CDD" id="cd00130">
    <property type="entry name" value="PAS"/>
    <property type="match status" value="1"/>
</dbReference>
<dbReference type="InterPro" id="IPR009057">
    <property type="entry name" value="Homeodomain-like_sf"/>
</dbReference>
<dbReference type="Pfam" id="PF06506">
    <property type="entry name" value="PrpR_N"/>
    <property type="match status" value="1"/>
</dbReference>
<dbReference type="Gene3D" id="1.10.8.60">
    <property type="match status" value="1"/>
</dbReference>
<dbReference type="Gene3D" id="1.10.10.60">
    <property type="entry name" value="Homeodomain-like"/>
    <property type="match status" value="1"/>
</dbReference>
<dbReference type="PROSITE" id="PS50045">
    <property type="entry name" value="SIGMA54_INTERACT_4"/>
    <property type="match status" value="1"/>
</dbReference>
<keyword evidence="8" id="KW-1185">Reference proteome</keyword>
<dbReference type="Pfam" id="PF00158">
    <property type="entry name" value="Sigma54_activat"/>
    <property type="match status" value="1"/>
</dbReference>
<protein>
    <submittedName>
        <fullName evidence="7">PAS domain S-box-containing protein</fullName>
    </submittedName>
</protein>
<keyword evidence="3" id="KW-0805">Transcription regulation</keyword>
<dbReference type="NCBIfam" id="TIGR00229">
    <property type="entry name" value="sensory_box"/>
    <property type="match status" value="1"/>
</dbReference>
<dbReference type="SUPFAM" id="SSF52540">
    <property type="entry name" value="P-loop containing nucleoside triphosphate hydrolases"/>
    <property type="match status" value="1"/>
</dbReference>
<dbReference type="SUPFAM" id="SSF46689">
    <property type="entry name" value="Homeodomain-like"/>
    <property type="match status" value="1"/>
</dbReference>
<feature type="domain" description="Sigma-54 factor interaction" evidence="5">
    <location>
        <begin position="328"/>
        <end position="555"/>
    </location>
</feature>
<evidence type="ECO:0000256" key="4">
    <source>
        <dbReference type="ARBA" id="ARBA00023163"/>
    </source>
</evidence>
<dbReference type="PRINTS" id="PR01590">
    <property type="entry name" value="HTHFIS"/>
</dbReference>
<dbReference type="Gene3D" id="3.40.50.300">
    <property type="entry name" value="P-loop containing nucleotide triphosphate hydrolases"/>
    <property type="match status" value="1"/>
</dbReference>
<dbReference type="InterPro" id="IPR002197">
    <property type="entry name" value="HTH_Fis"/>
</dbReference>
<evidence type="ECO:0000256" key="2">
    <source>
        <dbReference type="ARBA" id="ARBA00022840"/>
    </source>
</evidence>
<dbReference type="Gene3D" id="3.30.450.20">
    <property type="entry name" value="PAS domain"/>
    <property type="match status" value="1"/>
</dbReference>
<dbReference type="GO" id="GO:0005524">
    <property type="term" value="F:ATP binding"/>
    <property type="evidence" value="ECO:0007669"/>
    <property type="project" value="UniProtKB-KW"/>
</dbReference>
<evidence type="ECO:0000259" key="6">
    <source>
        <dbReference type="PROSITE" id="PS50112"/>
    </source>
</evidence>
<dbReference type="Pfam" id="PF13426">
    <property type="entry name" value="PAS_9"/>
    <property type="match status" value="1"/>
</dbReference>
<name>A0A4R3K4F0_9FIRM</name>
<dbReference type="OrthoDB" id="9764280at2"/>
<evidence type="ECO:0000256" key="1">
    <source>
        <dbReference type="ARBA" id="ARBA00022741"/>
    </source>
</evidence>
<dbReference type="RefSeq" id="WP_132382023.1">
    <property type="nucleotide sequence ID" value="NZ_DAIRMY010000050.1"/>
</dbReference>
<dbReference type="Gene3D" id="3.40.50.2300">
    <property type="match status" value="1"/>
</dbReference>
<dbReference type="AlphaFoldDB" id="A0A4R3K4F0"/>
<dbReference type="CDD" id="cd00009">
    <property type="entry name" value="AAA"/>
    <property type="match status" value="1"/>
</dbReference>
<dbReference type="Pfam" id="PF02954">
    <property type="entry name" value="HTH_8"/>
    <property type="match status" value="1"/>
</dbReference>
<dbReference type="GO" id="GO:0006355">
    <property type="term" value="P:regulation of DNA-templated transcription"/>
    <property type="evidence" value="ECO:0007669"/>
    <property type="project" value="InterPro"/>
</dbReference>
<evidence type="ECO:0000313" key="7">
    <source>
        <dbReference type="EMBL" id="TCS77545.1"/>
    </source>
</evidence>
<dbReference type="Proteomes" id="UP000295726">
    <property type="component" value="Unassembled WGS sequence"/>
</dbReference>
<dbReference type="SUPFAM" id="SSF159800">
    <property type="entry name" value="PrpR receptor domain-like"/>
    <property type="match status" value="1"/>
</dbReference>
<keyword evidence="1" id="KW-0547">Nucleotide-binding</keyword>
<dbReference type="EMBL" id="SLZZ01000016">
    <property type="protein sequence ID" value="TCS77545.1"/>
    <property type="molecule type" value="Genomic_DNA"/>
</dbReference>
<dbReference type="PANTHER" id="PTHR32071">
    <property type="entry name" value="TRANSCRIPTIONAL REGULATORY PROTEIN"/>
    <property type="match status" value="1"/>
</dbReference>
<feature type="domain" description="PAS" evidence="6">
    <location>
        <begin position="196"/>
        <end position="260"/>
    </location>
</feature>
<dbReference type="InterPro" id="IPR000014">
    <property type="entry name" value="PAS"/>
</dbReference>
<dbReference type="GO" id="GO:0043565">
    <property type="term" value="F:sequence-specific DNA binding"/>
    <property type="evidence" value="ECO:0007669"/>
    <property type="project" value="InterPro"/>
</dbReference>